<dbReference type="Gene3D" id="3.40.50.2000">
    <property type="entry name" value="Glycogen Phosphorylase B"/>
    <property type="match status" value="1"/>
</dbReference>
<protein>
    <submittedName>
        <fullName evidence="2">Glycosyl transferase group 1</fullName>
    </submittedName>
</protein>
<dbReference type="Pfam" id="PF13692">
    <property type="entry name" value="Glyco_trans_1_4"/>
    <property type="match status" value="1"/>
</dbReference>
<dbReference type="PANTHER" id="PTHR46401:SF2">
    <property type="entry name" value="GLYCOSYLTRANSFERASE WBBK-RELATED"/>
    <property type="match status" value="1"/>
</dbReference>
<evidence type="ECO:0000256" key="1">
    <source>
        <dbReference type="ARBA" id="ARBA00022679"/>
    </source>
</evidence>
<dbReference type="OrthoDB" id="1059846at2"/>
<dbReference type="Proteomes" id="UP000238430">
    <property type="component" value="Unassembled WGS sequence"/>
</dbReference>
<keyword evidence="1 2" id="KW-0808">Transferase</keyword>
<keyword evidence="3" id="KW-1185">Reference proteome</keyword>
<dbReference type="PANTHER" id="PTHR46401">
    <property type="entry name" value="GLYCOSYLTRANSFERASE WBBK-RELATED"/>
    <property type="match status" value="1"/>
</dbReference>
<comment type="caution">
    <text evidence="2">The sequence shown here is derived from an EMBL/GenBank/DDBJ whole genome shotgun (WGS) entry which is preliminary data.</text>
</comment>
<evidence type="ECO:0000313" key="2">
    <source>
        <dbReference type="EMBL" id="PSG89231.1"/>
    </source>
</evidence>
<gene>
    <name evidence="2" type="ORF">C7H61_09770</name>
</gene>
<dbReference type="GO" id="GO:0009103">
    <property type="term" value="P:lipopolysaccharide biosynthetic process"/>
    <property type="evidence" value="ECO:0007669"/>
    <property type="project" value="TreeGrafter"/>
</dbReference>
<reference evidence="2 3" key="1">
    <citation type="submission" date="2018-03" db="EMBL/GenBank/DDBJ databases">
        <title>Mesoflavibacter sp. HG37 and Mesoflavibacter sp. HG96 sp.nov., two marine bacteria isolated from seawater of Western Pacific Ocean.</title>
        <authorList>
            <person name="Cheng H."/>
            <person name="Wu Y.-H."/>
            <person name="Guo L.-L."/>
            <person name="Xu X.-W."/>
        </authorList>
    </citation>
    <scope>NUCLEOTIDE SEQUENCE [LARGE SCALE GENOMIC DNA]</scope>
    <source>
        <strain evidence="2 3">KCTC 42117</strain>
    </source>
</reference>
<organism evidence="2 3">
    <name type="scientific">Mesoflavibacter zeaxanthinifaciens subsp. sabulilitoris</name>
    <dbReference type="NCBI Taxonomy" id="1520893"/>
    <lineage>
        <taxon>Bacteria</taxon>
        <taxon>Pseudomonadati</taxon>
        <taxon>Bacteroidota</taxon>
        <taxon>Flavobacteriia</taxon>
        <taxon>Flavobacteriales</taxon>
        <taxon>Flavobacteriaceae</taxon>
        <taxon>Mesoflavibacter</taxon>
    </lineage>
</organism>
<proteinExistence type="predicted"/>
<dbReference type="AlphaFoldDB" id="A0A2T1NAQ6"/>
<dbReference type="SUPFAM" id="SSF53756">
    <property type="entry name" value="UDP-Glycosyltransferase/glycogen phosphorylase"/>
    <property type="match status" value="1"/>
</dbReference>
<sequence length="374" mass="42731">MKVLYFFPGNPLVRSQGNHVRAFTLLQYFKAKNITLDLVAEADKHFTEQDVEALKSEKLVNQVHFLPKQKKGGLSYFFKVSIPKLFSKIPKPFDRRQLNQQQAFNKVLQNNTYDKIIVSYSCWVPLVLDNPYLKGATTIVDTHDFLTSQFKSRKDFKLGEFFEGEMKLLNSVDQVWAISVEEKYLFEQFIKTPVHLVPHLTTSKIQNTTKTIDVLYVASENEHNIAAAQWFFNKVYPLLETKISITVVGKINKHIKDYPNVIKINYVEDLSATYNASKVVICPMLSGTGLKIKVVEALSFNLPVVCNTRGVDGLINKVDNGCLVTDNATKFASYTTQLLNDSSFYETNKQKANLFYEEFLSEKAVYSTLDQILN</sequence>
<name>A0A2T1NAQ6_9FLAO</name>
<dbReference type="RefSeq" id="WP_106679319.1">
    <property type="nucleotide sequence ID" value="NZ_JACHWV010000003.1"/>
</dbReference>
<dbReference type="EMBL" id="PXOT01000024">
    <property type="protein sequence ID" value="PSG89231.1"/>
    <property type="molecule type" value="Genomic_DNA"/>
</dbReference>
<accession>A0A2T1NAQ6</accession>
<dbReference type="GO" id="GO:0016757">
    <property type="term" value="F:glycosyltransferase activity"/>
    <property type="evidence" value="ECO:0007669"/>
    <property type="project" value="TreeGrafter"/>
</dbReference>
<evidence type="ECO:0000313" key="3">
    <source>
        <dbReference type="Proteomes" id="UP000238430"/>
    </source>
</evidence>